<gene>
    <name evidence="2" type="ORF">ACFOYY_30220</name>
</gene>
<sequence length="210" mass="22981">MAKVAAEGAEQRMVCEVQRLGTACLAKPGLQVRFIGGRSVVLEPLPPEGAKPYRPAVWSERRPIEGARWFHDVRPVRRAAIEEAMADTSAPPKRIVWLVPFVVNALFGYLAPLPLGLVWYFLANYPLAALGLTERDPTDNDGILPHLILLGGVGIFIALWAALNLAVRALSRLPAKPYWSASVALLLGPFVVIGLFPAAYGLWKTPLDWL</sequence>
<reference evidence="3" key="1">
    <citation type="journal article" date="2019" name="Int. J. Syst. Evol. Microbiol.">
        <title>The Global Catalogue of Microorganisms (GCM) 10K type strain sequencing project: providing services to taxonomists for standard genome sequencing and annotation.</title>
        <authorList>
            <consortium name="The Broad Institute Genomics Platform"/>
            <consortium name="The Broad Institute Genome Sequencing Center for Infectious Disease"/>
            <person name="Wu L."/>
            <person name="Ma J."/>
        </authorList>
    </citation>
    <scope>NUCLEOTIDE SEQUENCE [LARGE SCALE GENOMIC DNA]</scope>
    <source>
        <strain evidence="3">TBRC 7912</strain>
    </source>
</reference>
<keyword evidence="1" id="KW-0472">Membrane</keyword>
<keyword evidence="1" id="KW-0812">Transmembrane</keyword>
<comment type="caution">
    <text evidence="2">The sequence shown here is derived from an EMBL/GenBank/DDBJ whole genome shotgun (WGS) entry which is preliminary data.</text>
</comment>
<keyword evidence="1" id="KW-1133">Transmembrane helix</keyword>
<protein>
    <submittedName>
        <fullName evidence="2">Uncharacterized protein</fullName>
    </submittedName>
</protein>
<keyword evidence="3" id="KW-1185">Reference proteome</keyword>
<evidence type="ECO:0000313" key="3">
    <source>
        <dbReference type="Proteomes" id="UP001595698"/>
    </source>
</evidence>
<feature type="transmembrane region" description="Helical" evidence="1">
    <location>
        <begin position="178"/>
        <end position="203"/>
    </location>
</feature>
<evidence type="ECO:0000313" key="2">
    <source>
        <dbReference type="EMBL" id="MFC3984447.1"/>
    </source>
</evidence>
<dbReference type="RefSeq" id="WP_386194272.1">
    <property type="nucleotide sequence ID" value="NZ_JBHSBC010000034.1"/>
</dbReference>
<accession>A0ABV8F700</accession>
<evidence type="ECO:0000256" key="1">
    <source>
        <dbReference type="SAM" id="Phobius"/>
    </source>
</evidence>
<organism evidence="2 3">
    <name type="scientific">Streptosporangium jomthongense</name>
    <dbReference type="NCBI Taxonomy" id="1193683"/>
    <lineage>
        <taxon>Bacteria</taxon>
        <taxon>Bacillati</taxon>
        <taxon>Actinomycetota</taxon>
        <taxon>Actinomycetes</taxon>
        <taxon>Streptosporangiales</taxon>
        <taxon>Streptosporangiaceae</taxon>
        <taxon>Streptosporangium</taxon>
    </lineage>
</organism>
<proteinExistence type="predicted"/>
<feature type="transmembrane region" description="Helical" evidence="1">
    <location>
        <begin position="143"/>
        <end position="166"/>
    </location>
</feature>
<name>A0ABV8F700_9ACTN</name>
<feature type="transmembrane region" description="Helical" evidence="1">
    <location>
        <begin position="95"/>
        <end position="123"/>
    </location>
</feature>
<dbReference type="Proteomes" id="UP001595698">
    <property type="component" value="Unassembled WGS sequence"/>
</dbReference>
<dbReference type="EMBL" id="JBHSBC010000034">
    <property type="protein sequence ID" value="MFC3984447.1"/>
    <property type="molecule type" value="Genomic_DNA"/>
</dbReference>